<feature type="compositionally biased region" description="Basic and acidic residues" evidence="1">
    <location>
        <begin position="206"/>
        <end position="221"/>
    </location>
</feature>
<reference evidence="3" key="1">
    <citation type="journal article" date="2013" name="BMC Genomics">
        <title>Unscrambling butterfly oogenesis.</title>
        <authorList>
            <person name="Carter J.M."/>
            <person name="Baker S.C."/>
            <person name="Pink R."/>
            <person name="Carter D.R."/>
            <person name="Collins A."/>
            <person name="Tomlin J."/>
            <person name="Gibbs M."/>
            <person name="Breuker C.J."/>
        </authorList>
    </citation>
    <scope>NUCLEOTIDE SEQUENCE</scope>
    <source>
        <tissue evidence="3">Ovary</tissue>
    </source>
</reference>
<name>S4PNX3_9NEOP</name>
<protein>
    <recommendedName>
        <fullName evidence="2">Smoothelin domain-containing protein</fullName>
    </recommendedName>
</protein>
<feature type="non-terminal residue" evidence="3">
    <location>
        <position position="279"/>
    </location>
</feature>
<feature type="region of interest" description="Disordered" evidence="1">
    <location>
        <begin position="179"/>
        <end position="279"/>
    </location>
</feature>
<accession>S4PNX3</accession>
<evidence type="ECO:0000259" key="2">
    <source>
        <dbReference type="Pfam" id="PF12510"/>
    </source>
</evidence>
<dbReference type="InterPro" id="IPR022189">
    <property type="entry name" value="SMTN"/>
</dbReference>
<feature type="non-terminal residue" evidence="3">
    <location>
        <position position="1"/>
    </location>
</feature>
<reference evidence="3" key="2">
    <citation type="submission" date="2013-05" db="EMBL/GenBank/DDBJ databases">
        <authorList>
            <person name="Carter J.-M."/>
            <person name="Baker S.C."/>
            <person name="Pink R."/>
            <person name="Carter D.R.F."/>
            <person name="Collins A."/>
            <person name="Tomlin J."/>
            <person name="Gibbs M."/>
            <person name="Breuker C.J."/>
        </authorList>
    </citation>
    <scope>NUCLEOTIDE SEQUENCE</scope>
    <source>
        <tissue evidence="3">Ovary</tissue>
    </source>
</reference>
<proteinExistence type="predicted"/>
<evidence type="ECO:0000313" key="3">
    <source>
        <dbReference type="EMBL" id="JAA89810.1"/>
    </source>
</evidence>
<dbReference type="Pfam" id="PF12510">
    <property type="entry name" value="Smoothelin"/>
    <property type="match status" value="1"/>
</dbReference>
<feature type="region of interest" description="Disordered" evidence="1">
    <location>
        <begin position="1"/>
        <end position="111"/>
    </location>
</feature>
<feature type="compositionally biased region" description="Basic residues" evidence="1">
    <location>
        <begin position="222"/>
        <end position="238"/>
    </location>
</feature>
<organism evidence="3">
    <name type="scientific">Pararge aegeria</name>
    <name type="common">speckled wood butterfly</name>
    <dbReference type="NCBI Taxonomy" id="116150"/>
    <lineage>
        <taxon>Eukaryota</taxon>
        <taxon>Metazoa</taxon>
        <taxon>Ecdysozoa</taxon>
        <taxon>Arthropoda</taxon>
        <taxon>Hexapoda</taxon>
        <taxon>Insecta</taxon>
        <taxon>Pterygota</taxon>
        <taxon>Neoptera</taxon>
        <taxon>Endopterygota</taxon>
        <taxon>Lepidoptera</taxon>
        <taxon>Glossata</taxon>
        <taxon>Ditrysia</taxon>
        <taxon>Papilionoidea</taxon>
        <taxon>Nymphalidae</taxon>
        <taxon>Satyrinae</taxon>
        <taxon>Satyrini</taxon>
        <taxon>Parargina</taxon>
        <taxon>Pararge</taxon>
    </lineage>
</organism>
<feature type="domain" description="Smoothelin" evidence="2">
    <location>
        <begin position="146"/>
        <end position="181"/>
    </location>
</feature>
<feature type="compositionally biased region" description="Polar residues" evidence="1">
    <location>
        <begin position="187"/>
        <end position="202"/>
    </location>
</feature>
<dbReference type="AlphaFoldDB" id="S4PNX3"/>
<sequence length="279" mass="31859">EDVEHTLVSQKVSLKYNASETQDDKPRSSPTRFRPQSPDSIRSRSPYKVKETSTAITTATSSADLPTQARPNLAKSEKAQEKMPGYQKPTKTSQLKEETKVTDEIDVSSRRGSGKFGVELRRTSIERTTVSNERRRSSVEHYQPCIEDIFDLDLLEQMLEKVVGYEQRRRIRAQIRVARKKTESEHVNLNTLTRNKQTATKTTKIRSPERQSQHKSPERSIKPAHHQHSPERHPKHFSQKSATADLSAKQPPQMPLTSEHSHPKENKPMLNGHAKETTV</sequence>
<feature type="compositionally biased region" description="Polar residues" evidence="1">
    <location>
        <begin position="7"/>
        <end position="20"/>
    </location>
</feature>
<feature type="compositionally biased region" description="Basic and acidic residues" evidence="1">
    <location>
        <begin position="259"/>
        <end position="279"/>
    </location>
</feature>
<dbReference type="EMBL" id="GAIX01002750">
    <property type="protein sequence ID" value="JAA89810.1"/>
    <property type="molecule type" value="Transcribed_RNA"/>
</dbReference>
<feature type="compositionally biased region" description="Low complexity" evidence="1">
    <location>
        <begin position="52"/>
        <end position="63"/>
    </location>
</feature>
<feature type="compositionally biased region" description="Basic and acidic residues" evidence="1">
    <location>
        <begin position="94"/>
        <end position="109"/>
    </location>
</feature>
<evidence type="ECO:0000256" key="1">
    <source>
        <dbReference type="SAM" id="MobiDB-lite"/>
    </source>
</evidence>